<evidence type="ECO:0000313" key="2">
    <source>
        <dbReference type="RefSeq" id="XP_017970399.1"/>
    </source>
</evidence>
<protein>
    <submittedName>
        <fullName evidence="2">Uncharacterized mitochondrial protein AtMg00810</fullName>
    </submittedName>
</protein>
<dbReference type="Proteomes" id="UP000694886">
    <property type="component" value="Chromosome 2"/>
</dbReference>
<gene>
    <name evidence="2" type="primary">LOC18609006</name>
</gene>
<name>A0AB32VW23_THECC</name>
<accession>A0AB32VW23</accession>
<dbReference type="Gramene" id="Tc02v2_t017720.1">
    <property type="protein sequence ID" value="Tc02v2_p017720.1"/>
    <property type="gene ID" value="Tc02v2_g017720"/>
</dbReference>
<proteinExistence type="predicted"/>
<dbReference type="PANTHER" id="PTHR11439">
    <property type="entry name" value="GAG-POL-RELATED RETROTRANSPOSON"/>
    <property type="match status" value="1"/>
</dbReference>
<dbReference type="AlphaFoldDB" id="A0AB32VW23"/>
<dbReference type="KEGG" id="tcc:18609006"/>
<evidence type="ECO:0000313" key="1">
    <source>
        <dbReference type="Proteomes" id="UP000694886"/>
    </source>
</evidence>
<sequence length="165" mass="18160">MCKAVSTPLCTGAKFSVADGAKKANGQLYRSIIGSLLYLAATRPNIMFATSLLSRFMQNPSEVHFIAVKRILKYVKGTVNFGLIYMKQNSSQLLGFSDSDWAGFLDDSKSTRDFCFSFGSVVFGWSSKKQQVVTQSTAEAEYIACAAAADHALWLRKLLDELGFK</sequence>
<dbReference type="GeneID" id="18609006"/>
<dbReference type="RefSeq" id="XP_017970399.1">
    <property type="nucleotide sequence ID" value="XM_018114910.1"/>
</dbReference>
<organism evidence="1 2">
    <name type="scientific">Theobroma cacao</name>
    <name type="common">Cacao</name>
    <name type="synonym">Cocoa</name>
    <dbReference type="NCBI Taxonomy" id="3641"/>
    <lineage>
        <taxon>Eukaryota</taxon>
        <taxon>Viridiplantae</taxon>
        <taxon>Streptophyta</taxon>
        <taxon>Embryophyta</taxon>
        <taxon>Tracheophyta</taxon>
        <taxon>Spermatophyta</taxon>
        <taxon>Magnoliopsida</taxon>
        <taxon>eudicotyledons</taxon>
        <taxon>Gunneridae</taxon>
        <taxon>Pentapetalae</taxon>
        <taxon>rosids</taxon>
        <taxon>malvids</taxon>
        <taxon>Malvales</taxon>
        <taxon>Malvaceae</taxon>
        <taxon>Byttnerioideae</taxon>
        <taxon>Theobroma</taxon>
    </lineage>
</organism>
<dbReference type="PANTHER" id="PTHR11439:SF503">
    <property type="entry name" value="CYSTEINE-RICH RLK (RECEPTOR-LIKE PROTEIN KINASE) 8"/>
    <property type="match status" value="1"/>
</dbReference>
<reference evidence="1" key="1">
    <citation type="journal article" date="1997" name="Nucleic Acids Res.">
        <title>tRNAscan-SE: a program for improved detection of transfer RNA genes in genomic sequence.</title>
        <authorList>
            <person name="Lowe T.M."/>
            <person name="Eddy S.R."/>
        </authorList>
    </citation>
    <scope>NUCLEOTIDE SEQUENCE [LARGE SCALE GENOMIC DNA]</scope>
    <source>
        <strain evidence="1">r\B97-61/B2</strain>
    </source>
</reference>
<reference evidence="2" key="2">
    <citation type="submission" date="2025-08" db="UniProtKB">
        <authorList>
            <consortium name="RefSeq"/>
        </authorList>
    </citation>
    <scope>IDENTIFICATION</scope>
</reference>